<gene>
    <name evidence="2" type="ORF">SEMRO_585_G170970.1</name>
</gene>
<proteinExistence type="predicted"/>
<protein>
    <submittedName>
        <fullName evidence="2">GTPase Era</fullName>
    </submittedName>
</protein>
<dbReference type="GO" id="GO:0005525">
    <property type="term" value="F:GTP binding"/>
    <property type="evidence" value="ECO:0007669"/>
    <property type="project" value="InterPro"/>
</dbReference>
<comment type="caution">
    <text evidence="2">The sequence shown here is derived from an EMBL/GenBank/DDBJ whole genome shotgun (WGS) entry which is preliminary data.</text>
</comment>
<dbReference type="OrthoDB" id="8954335at2759"/>
<dbReference type="EMBL" id="CAICTM010000584">
    <property type="protein sequence ID" value="CAB9513328.1"/>
    <property type="molecule type" value="Genomic_DNA"/>
</dbReference>
<evidence type="ECO:0000313" key="3">
    <source>
        <dbReference type="Proteomes" id="UP001153069"/>
    </source>
</evidence>
<reference evidence="2" key="1">
    <citation type="submission" date="2020-06" db="EMBL/GenBank/DDBJ databases">
        <authorList>
            <consortium name="Plant Systems Biology data submission"/>
        </authorList>
    </citation>
    <scope>NUCLEOTIDE SEQUENCE</scope>
    <source>
        <strain evidence="2">D6</strain>
    </source>
</reference>
<dbReference type="SUPFAM" id="SSF52540">
    <property type="entry name" value="P-loop containing nucleoside triphosphate hydrolases"/>
    <property type="match status" value="1"/>
</dbReference>
<dbReference type="AlphaFoldDB" id="A0A9N8HK09"/>
<dbReference type="Pfam" id="PF01926">
    <property type="entry name" value="MMR_HSR1"/>
    <property type="match status" value="1"/>
</dbReference>
<dbReference type="Gene3D" id="3.40.50.300">
    <property type="entry name" value="P-loop containing nucleotide triphosphate hydrolases"/>
    <property type="match status" value="1"/>
</dbReference>
<sequence>MKLPTYTLFIGNPGVGKSTLLNAIIGSVQFESGVSIGTGLTRRLQLYQASDDTVIYGDTPGLDDLENRKLAAEEIKLAFQQDKGGLIKLVFVVTTESGRVRASDMATIRLVLDALPDKSIPFGILVNKVSQGLRLKLATSVQAREDFVRSFACLGPEYSPPKLMFYERMDNLDDQENVVHDPAPTLLEFLDDLEATLVQPERVQDIKHQMAAELLEELEKERAKKKADISGWSTFVDGLGMGAGAAGMAILGMILSRN</sequence>
<dbReference type="CDD" id="cd00882">
    <property type="entry name" value="Ras_like_GTPase"/>
    <property type="match status" value="1"/>
</dbReference>
<dbReference type="Proteomes" id="UP001153069">
    <property type="component" value="Unassembled WGS sequence"/>
</dbReference>
<evidence type="ECO:0000313" key="2">
    <source>
        <dbReference type="EMBL" id="CAB9513328.1"/>
    </source>
</evidence>
<organism evidence="2 3">
    <name type="scientific">Seminavis robusta</name>
    <dbReference type="NCBI Taxonomy" id="568900"/>
    <lineage>
        <taxon>Eukaryota</taxon>
        <taxon>Sar</taxon>
        <taxon>Stramenopiles</taxon>
        <taxon>Ochrophyta</taxon>
        <taxon>Bacillariophyta</taxon>
        <taxon>Bacillariophyceae</taxon>
        <taxon>Bacillariophycidae</taxon>
        <taxon>Naviculales</taxon>
        <taxon>Naviculaceae</taxon>
        <taxon>Seminavis</taxon>
    </lineage>
</organism>
<evidence type="ECO:0000259" key="1">
    <source>
        <dbReference type="Pfam" id="PF01926"/>
    </source>
</evidence>
<keyword evidence="3" id="KW-1185">Reference proteome</keyword>
<name>A0A9N8HK09_9STRA</name>
<feature type="domain" description="G" evidence="1">
    <location>
        <begin position="8"/>
        <end position="128"/>
    </location>
</feature>
<dbReference type="InterPro" id="IPR006073">
    <property type="entry name" value="GTP-bd"/>
</dbReference>
<dbReference type="InterPro" id="IPR027417">
    <property type="entry name" value="P-loop_NTPase"/>
</dbReference>
<accession>A0A9N8HK09</accession>